<dbReference type="PROSITE" id="PS50850">
    <property type="entry name" value="MFS"/>
    <property type="match status" value="1"/>
</dbReference>
<feature type="domain" description="Major facilitator superfamily (MFS) profile" evidence="8">
    <location>
        <begin position="54"/>
        <end position="333"/>
    </location>
</feature>
<proteinExistence type="inferred from homology"/>
<dbReference type="HOGENOM" id="CLU_001265_11_0_1"/>
<protein>
    <submittedName>
        <fullName evidence="9">Maltose permease</fullName>
    </submittedName>
</protein>
<dbReference type="SUPFAM" id="SSF103473">
    <property type="entry name" value="MFS general substrate transporter"/>
    <property type="match status" value="2"/>
</dbReference>
<evidence type="ECO:0000259" key="8">
    <source>
        <dbReference type="PROSITE" id="PS50850"/>
    </source>
</evidence>
<dbReference type="InterPro" id="IPR005828">
    <property type="entry name" value="MFS_sugar_transport-like"/>
</dbReference>
<evidence type="ECO:0000256" key="7">
    <source>
        <dbReference type="SAM" id="Phobius"/>
    </source>
</evidence>
<dbReference type="InterPro" id="IPR050360">
    <property type="entry name" value="MFS_Sugar_Transporters"/>
</dbReference>
<evidence type="ECO:0000256" key="2">
    <source>
        <dbReference type="ARBA" id="ARBA00010992"/>
    </source>
</evidence>
<sequence>MDAKINDVQETETPMSVEDDAARRNPKRSQRLEQELTVAGICRRHKLVVWWCCYWTVAAVGWYGFGAQINGAMISVPSVRRDFGYTVDGEAILPADWQSAFNIISTVSQFFGGFICSWLADRIGRKSALLIGVAICSAGCIGEIVSATRPAFLGSKLVLGVGLRFYLTLAPMMCRELAPVALRGIATAGVNLGIAVGQLISNSLAGLDDFNSFDLGVGVTACGVLGNIGSWFIVERFGRRKLFLFGMMTLSALLLLIGIMDVVSSQAAKWVQAAGTVIHAFIYFLTIGAVAFTILGESSSTVLRAKTIFPATATRAIRGLVMDFAVPYMVNTW</sequence>
<dbReference type="Pfam" id="PF00083">
    <property type="entry name" value="Sugar_tr"/>
    <property type="match status" value="2"/>
</dbReference>
<dbReference type="Gene3D" id="1.20.1250.20">
    <property type="entry name" value="MFS general substrate transporter like domains"/>
    <property type="match status" value="2"/>
</dbReference>
<dbReference type="InterPro" id="IPR036259">
    <property type="entry name" value="MFS_trans_sf"/>
</dbReference>
<evidence type="ECO:0000313" key="9">
    <source>
        <dbReference type="EMBL" id="EFY87633.1"/>
    </source>
</evidence>
<dbReference type="EMBL" id="GL698524">
    <property type="protein sequence ID" value="EFY87633.1"/>
    <property type="molecule type" value="Genomic_DNA"/>
</dbReference>
<evidence type="ECO:0000256" key="3">
    <source>
        <dbReference type="ARBA" id="ARBA00022692"/>
    </source>
</evidence>
<dbReference type="AlphaFoldDB" id="E9E8Z7"/>
<organism evidence="10">
    <name type="scientific">Metarhizium acridum (strain CQMa 102)</name>
    <dbReference type="NCBI Taxonomy" id="655827"/>
    <lineage>
        <taxon>Eukaryota</taxon>
        <taxon>Fungi</taxon>
        <taxon>Dikarya</taxon>
        <taxon>Ascomycota</taxon>
        <taxon>Pezizomycotina</taxon>
        <taxon>Sordariomycetes</taxon>
        <taxon>Hypocreomycetidae</taxon>
        <taxon>Hypocreales</taxon>
        <taxon>Clavicipitaceae</taxon>
        <taxon>Metarhizium</taxon>
    </lineage>
</organism>
<feature type="transmembrane region" description="Helical" evidence="7">
    <location>
        <begin position="151"/>
        <end position="169"/>
    </location>
</feature>
<dbReference type="eggNOG" id="KOG0254">
    <property type="taxonomic scope" value="Eukaryota"/>
</dbReference>
<comment type="similarity">
    <text evidence="2">Belongs to the major facilitator superfamily. Sugar transporter (TC 2.A.1.1) family.</text>
</comment>
<gene>
    <name evidence="9" type="ORF">MAC_06345</name>
</gene>
<dbReference type="PANTHER" id="PTHR48022">
    <property type="entry name" value="PLASTIDIC GLUCOSE TRANSPORTER 4"/>
    <property type="match status" value="1"/>
</dbReference>
<reference evidence="9 10" key="1">
    <citation type="journal article" date="2011" name="PLoS Genet.">
        <title>Genome sequencing and comparative transcriptomics of the model entomopathogenic fungi Metarhizium anisopliae and M. acridum.</title>
        <authorList>
            <person name="Gao Q."/>
            <person name="Jin K."/>
            <person name="Ying S.H."/>
            <person name="Zhang Y."/>
            <person name="Xiao G."/>
            <person name="Shang Y."/>
            <person name="Duan Z."/>
            <person name="Hu X."/>
            <person name="Xie X.Q."/>
            <person name="Zhou G."/>
            <person name="Peng G."/>
            <person name="Luo Z."/>
            <person name="Huang W."/>
            <person name="Wang B."/>
            <person name="Fang W."/>
            <person name="Wang S."/>
            <person name="Zhong Y."/>
            <person name="Ma L.J."/>
            <person name="St Leger R.J."/>
            <person name="Zhao G.P."/>
            <person name="Pei Y."/>
            <person name="Feng M.G."/>
            <person name="Xia Y."/>
            <person name="Wang C."/>
        </authorList>
    </citation>
    <scope>NUCLEOTIDE SEQUENCE [LARGE SCALE GENOMIC DNA]</scope>
    <source>
        <strain evidence="9 10">CQMa 102</strain>
    </source>
</reference>
<feature type="transmembrane region" description="Helical" evidence="7">
    <location>
        <begin position="242"/>
        <end position="264"/>
    </location>
</feature>
<evidence type="ECO:0000256" key="5">
    <source>
        <dbReference type="ARBA" id="ARBA00023136"/>
    </source>
</evidence>
<evidence type="ECO:0000256" key="1">
    <source>
        <dbReference type="ARBA" id="ARBA00004141"/>
    </source>
</evidence>
<keyword evidence="4 7" id="KW-1133">Transmembrane helix</keyword>
<feature type="transmembrane region" description="Helical" evidence="7">
    <location>
        <begin position="127"/>
        <end position="145"/>
    </location>
</feature>
<dbReference type="GO" id="GO:0016020">
    <property type="term" value="C:membrane"/>
    <property type="evidence" value="ECO:0007669"/>
    <property type="project" value="UniProtKB-SubCell"/>
</dbReference>
<feature type="transmembrane region" description="Helical" evidence="7">
    <location>
        <begin position="47"/>
        <end position="65"/>
    </location>
</feature>
<evidence type="ECO:0000256" key="6">
    <source>
        <dbReference type="SAM" id="MobiDB-lite"/>
    </source>
</evidence>
<keyword evidence="3 7" id="KW-0812">Transmembrane</keyword>
<dbReference type="InterPro" id="IPR020846">
    <property type="entry name" value="MFS_dom"/>
</dbReference>
<feature type="transmembrane region" description="Helical" evidence="7">
    <location>
        <begin position="213"/>
        <end position="233"/>
    </location>
</feature>
<feature type="region of interest" description="Disordered" evidence="6">
    <location>
        <begin position="1"/>
        <end position="28"/>
    </location>
</feature>
<dbReference type="PANTHER" id="PTHR48022:SF51">
    <property type="entry name" value="ALPHA-GLUCOSIDE TRANSPORTER, PUTATIVE (AFU_ORTHOLOGUE AFUA_6G11920)-RELATED"/>
    <property type="match status" value="1"/>
</dbReference>
<feature type="transmembrane region" description="Helical" evidence="7">
    <location>
        <begin position="100"/>
        <end position="120"/>
    </location>
</feature>
<comment type="subcellular location">
    <subcellularLocation>
        <location evidence="1">Membrane</location>
        <topology evidence="1">Multi-pass membrane protein</topology>
    </subcellularLocation>
</comment>
<dbReference type="OrthoDB" id="6612291at2759"/>
<name>E9E8Z7_METAQ</name>
<dbReference type="GO" id="GO:0005351">
    <property type="term" value="F:carbohydrate:proton symporter activity"/>
    <property type="evidence" value="ECO:0007669"/>
    <property type="project" value="TreeGrafter"/>
</dbReference>
<dbReference type="OMA" id="WFIVERF"/>
<evidence type="ECO:0000256" key="4">
    <source>
        <dbReference type="ARBA" id="ARBA00022989"/>
    </source>
</evidence>
<evidence type="ECO:0000313" key="10">
    <source>
        <dbReference type="Proteomes" id="UP000002499"/>
    </source>
</evidence>
<accession>E9E8Z7</accession>
<keyword evidence="10" id="KW-1185">Reference proteome</keyword>
<keyword evidence="5 7" id="KW-0472">Membrane</keyword>
<feature type="transmembrane region" description="Helical" evidence="7">
    <location>
        <begin position="181"/>
        <end position="201"/>
    </location>
</feature>
<feature type="transmembrane region" description="Helical" evidence="7">
    <location>
        <begin position="270"/>
        <end position="296"/>
    </location>
</feature>
<dbReference type="InParanoid" id="E9E8Z7"/>
<dbReference type="Proteomes" id="UP000002499">
    <property type="component" value="Unassembled WGS sequence"/>
</dbReference>